<dbReference type="EMBL" id="MH588547">
    <property type="protein sequence ID" value="AXQ69791.1"/>
    <property type="molecule type" value="Genomic_DNA"/>
</dbReference>
<keyword evidence="2" id="KW-1185">Reference proteome</keyword>
<dbReference type="Proteomes" id="UP000259683">
    <property type="component" value="Segment"/>
</dbReference>
<sequence>MKTVEDIDAYLQKVINKAPVQARFKRETRRSFKIKDGRGRRKPAATGDYITMPAYGRTQWVALHEFAHVITIRRHGMATAGHGWQFAAIYLDLVRFGMGVEAHRMLKESFKAHKVRWTPKRTRTASPEALERLAKARAEMAARRKGHTTGAV</sequence>
<evidence type="ECO:0000313" key="1">
    <source>
        <dbReference type="EMBL" id="AXQ69791.1"/>
    </source>
</evidence>
<protein>
    <recommendedName>
        <fullName evidence="3">SprT-like domain-containing protein</fullName>
    </recommendedName>
</protein>
<reference evidence="1" key="2">
    <citation type="submission" date="2021-07" db="EMBL/GenBank/DDBJ databases">
        <title>Giant CbK-like Caulobacter bacteriophages have genetically divergent genomes.</title>
        <authorList>
            <person name="Wilson K."/>
            <person name="Ely B."/>
        </authorList>
    </citation>
    <scope>NUCLEOTIDE SEQUENCE</scope>
</reference>
<reference evidence="1" key="1">
    <citation type="submission" date="2018-07" db="EMBL/GenBank/DDBJ databases">
        <authorList>
            <person name="Wilson K.M."/>
            <person name="Ely B."/>
        </authorList>
    </citation>
    <scope>NUCLEOTIDE SEQUENCE</scope>
</reference>
<name>A0A385ED50_9CAUD</name>
<proteinExistence type="predicted"/>
<accession>A0A385ED50</accession>
<organism evidence="1 2">
    <name type="scientific">Caulobacter phage CcrSC</name>
    <dbReference type="NCBI Taxonomy" id="2283272"/>
    <lineage>
        <taxon>Viruses</taxon>
        <taxon>Duplodnaviria</taxon>
        <taxon>Heunggongvirae</taxon>
        <taxon>Uroviricota</taxon>
        <taxon>Caudoviricetes</taxon>
        <taxon>Jeanschmidtviridae</taxon>
        <taxon>Bertelyvirus</taxon>
        <taxon>Bertelyvirus SC</taxon>
    </lineage>
</organism>
<gene>
    <name evidence="1" type="ORF">CcrSC_gp209</name>
</gene>
<evidence type="ECO:0008006" key="3">
    <source>
        <dbReference type="Google" id="ProtNLM"/>
    </source>
</evidence>
<evidence type="ECO:0000313" key="2">
    <source>
        <dbReference type="Proteomes" id="UP000259683"/>
    </source>
</evidence>